<name>A0A6J5VG20_PRUAR</name>
<evidence type="ECO:0000313" key="1">
    <source>
        <dbReference type="EMBL" id="CAB4286567.1"/>
    </source>
</evidence>
<organism evidence="1 2">
    <name type="scientific">Prunus armeniaca</name>
    <name type="common">Apricot</name>
    <name type="synonym">Armeniaca vulgaris</name>
    <dbReference type="NCBI Taxonomy" id="36596"/>
    <lineage>
        <taxon>Eukaryota</taxon>
        <taxon>Viridiplantae</taxon>
        <taxon>Streptophyta</taxon>
        <taxon>Embryophyta</taxon>
        <taxon>Tracheophyta</taxon>
        <taxon>Spermatophyta</taxon>
        <taxon>Magnoliopsida</taxon>
        <taxon>eudicotyledons</taxon>
        <taxon>Gunneridae</taxon>
        <taxon>Pentapetalae</taxon>
        <taxon>rosids</taxon>
        <taxon>fabids</taxon>
        <taxon>Rosales</taxon>
        <taxon>Rosaceae</taxon>
        <taxon>Amygdaloideae</taxon>
        <taxon>Amygdaleae</taxon>
        <taxon>Prunus</taxon>
    </lineage>
</organism>
<dbReference type="Proteomes" id="UP000507222">
    <property type="component" value="Unassembled WGS sequence"/>
</dbReference>
<dbReference type="EMBL" id="CAEKDK010000007">
    <property type="protein sequence ID" value="CAB4286567.1"/>
    <property type="molecule type" value="Genomic_DNA"/>
</dbReference>
<proteinExistence type="predicted"/>
<accession>A0A6J5VG20</accession>
<protein>
    <submittedName>
        <fullName evidence="1">Uncharacterized protein</fullName>
    </submittedName>
</protein>
<dbReference type="AlphaFoldDB" id="A0A6J5VG20"/>
<gene>
    <name evidence="1" type="ORF">CURHAP_LOCUS44035</name>
</gene>
<evidence type="ECO:0000313" key="2">
    <source>
        <dbReference type="Proteomes" id="UP000507222"/>
    </source>
</evidence>
<sequence length="88" mass="9779">MAAMGSTTASTPSNSYDVVCPYPSNFPFPWLQNRSLCFGVLDSARGFDSSFYGKCEVHDQVVSYDGCKRNFHLTCPGMRGRQVVNLEE</sequence>
<reference evidence="1 2" key="1">
    <citation type="submission" date="2020-05" db="EMBL/GenBank/DDBJ databases">
        <authorList>
            <person name="Campoy J."/>
            <person name="Schneeberger K."/>
            <person name="Spophaly S."/>
        </authorList>
    </citation>
    <scope>NUCLEOTIDE SEQUENCE [LARGE SCALE GENOMIC DNA]</scope>
    <source>
        <strain evidence="1">PruArmRojPasFocal</strain>
    </source>
</reference>